<dbReference type="Proteomes" id="UP000816034">
    <property type="component" value="Unassembled WGS sequence"/>
</dbReference>
<keyword evidence="2" id="KW-1185">Reference proteome</keyword>
<accession>A0AA88GSS2</accession>
<evidence type="ECO:0000313" key="1">
    <source>
        <dbReference type="EMBL" id="KAG2383445.1"/>
    </source>
</evidence>
<evidence type="ECO:0000313" key="2">
    <source>
        <dbReference type="Proteomes" id="UP000816034"/>
    </source>
</evidence>
<organism evidence="1 2">
    <name type="scientific">Naegleria lovaniensis</name>
    <name type="common">Amoeba</name>
    <dbReference type="NCBI Taxonomy" id="51637"/>
    <lineage>
        <taxon>Eukaryota</taxon>
        <taxon>Discoba</taxon>
        <taxon>Heterolobosea</taxon>
        <taxon>Tetramitia</taxon>
        <taxon>Eutetramitia</taxon>
        <taxon>Vahlkampfiidae</taxon>
        <taxon>Naegleria</taxon>
    </lineage>
</organism>
<name>A0AA88GSS2_NAELO</name>
<sequence>MLSKTNYEFYSWDEGEAYGIIHKMPWTLNDYVKQQQHDLYLLGDGRSNVSTIVDDRCFSDFSFFEGLARINEASFKRLIAMAPISFRKDERVIPFLSSNASAFKYLHESLRHDKKLLMQMLAVNGNILNIYHLKSIKRSCFAIGEMFPKAFRWISGSVKKDHREVTRAAIETFFDALRFALDETDEEFMELARQSLSQTIRKGKEALCEIHQFIPNNIGS</sequence>
<dbReference type="AlphaFoldDB" id="A0AA88GSS2"/>
<reference evidence="1 2" key="1">
    <citation type="journal article" date="2018" name="BMC Genomics">
        <title>The genome of Naegleria lovaniensis, the basis for a comparative approach to unravel pathogenicity factors of the human pathogenic amoeba N. fowleri.</title>
        <authorList>
            <person name="Liechti N."/>
            <person name="Schurch N."/>
            <person name="Bruggmann R."/>
            <person name="Wittwer M."/>
        </authorList>
    </citation>
    <scope>NUCLEOTIDE SEQUENCE [LARGE SCALE GENOMIC DNA]</scope>
    <source>
        <strain evidence="1 2">ATCC 30569</strain>
    </source>
</reference>
<gene>
    <name evidence="1" type="ORF">C9374_004116</name>
</gene>
<evidence type="ECO:0008006" key="3">
    <source>
        <dbReference type="Google" id="ProtNLM"/>
    </source>
</evidence>
<dbReference type="EMBL" id="PYSW02000020">
    <property type="protein sequence ID" value="KAG2383445.1"/>
    <property type="molecule type" value="Genomic_DNA"/>
</dbReference>
<dbReference type="RefSeq" id="XP_044549124.1">
    <property type="nucleotide sequence ID" value="XM_044693720.1"/>
</dbReference>
<proteinExistence type="predicted"/>
<protein>
    <recommendedName>
        <fullName evidence="3">DUF4116 domain-containing protein</fullName>
    </recommendedName>
</protein>
<dbReference type="GeneID" id="68096571"/>
<comment type="caution">
    <text evidence="1">The sequence shown here is derived from an EMBL/GenBank/DDBJ whole genome shotgun (WGS) entry which is preliminary data.</text>
</comment>